<name>A0A7I7QWI4_9MYCO</name>
<keyword evidence="3" id="KW-0804">Transcription</keyword>
<feature type="region of interest" description="Disordered" evidence="4">
    <location>
        <begin position="729"/>
        <end position="748"/>
    </location>
</feature>
<sequence>MAFGLRPGQVDPFKVGLGVVALLAVVAPTLCLIDDAHHLDPLSAEALVLATRRLGHEPVTVVLLARPDHGVAALDELPHLPLTPLLHDGARRLLSSTLGAPLDTAVRDQILGEARGIPAAIAGIAGCVRTAAALAGGYALPGIITPPRPLMDDYKGRLDGLAGPAQSFALLAASDPTGDPALLWRAAQSAGVEEHAAAAADAVSMTIGRRVTFAHPLARSAVYHWADASQRRASHDVLAAATDAANAPDRRAWHRGQAAIGPDEDVSRELEANAKVACRRGGFAAGAAFLERAAALSAHPARRFHLTIDAAAVKLDAGDVDAAAALTSAARLDATDEMDAMRLDALDAQSAFAKTWRAEEARGLVAAAHRLATRKPGEGAPIWLQALVAAYWTGHGTDLTDEVSVINQQASEPDGAGFADLAAVALSSAMFGDRAAAVPQARRAVDALSEDAAQLELCNPASAWITCSIAWDDHALARILDEQVAVVRDTGRVGALPVTLASRALVHMHAGELGRAAECVAEAKKYSDVVPELVELGVAAWRGDRRTADQLCERLSGSATLGPRPMQLAAVAYARLLINNATGNYREALAAAEASSGLDELWFHVFIPPELVEAAALGGRMDKAVELSTRLGRHTEAAGTPWALGVHRRCQALVAGESDAEELFTESIGQLRASRTPIQLARSHMLFGEWLRRRQRRSEARVHLREAFDAFSVSGAALFAKRASRELRAAGEMAPQPRSRRGELSDQELEVAERVADGKTSKEVAAELVLSPRTVDAHLRSIFSKLGVKSRREIRHALPSTATSQSRPGPVIRHAPRCP</sequence>
<evidence type="ECO:0000256" key="4">
    <source>
        <dbReference type="SAM" id="MobiDB-lite"/>
    </source>
</evidence>
<dbReference type="PRINTS" id="PR00038">
    <property type="entry name" value="HTHLUXR"/>
</dbReference>
<dbReference type="GO" id="GO:0003677">
    <property type="term" value="F:DNA binding"/>
    <property type="evidence" value="ECO:0007669"/>
    <property type="project" value="UniProtKB-KW"/>
</dbReference>
<organism evidence="6 7">
    <name type="scientific">Mycolicibacterium sediminis</name>
    <dbReference type="NCBI Taxonomy" id="1286180"/>
    <lineage>
        <taxon>Bacteria</taxon>
        <taxon>Bacillati</taxon>
        <taxon>Actinomycetota</taxon>
        <taxon>Actinomycetes</taxon>
        <taxon>Mycobacteriales</taxon>
        <taxon>Mycobacteriaceae</taxon>
        <taxon>Mycolicibacterium</taxon>
    </lineage>
</organism>
<feature type="domain" description="HTH luxR-type" evidence="5">
    <location>
        <begin position="737"/>
        <end position="802"/>
    </location>
</feature>
<dbReference type="SUPFAM" id="SSF46894">
    <property type="entry name" value="C-terminal effector domain of the bipartite response regulators"/>
    <property type="match status" value="1"/>
</dbReference>
<dbReference type="InterPro" id="IPR000792">
    <property type="entry name" value="Tscrpt_reg_LuxR_C"/>
</dbReference>
<evidence type="ECO:0000313" key="7">
    <source>
        <dbReference type="Proteomes" id="UP000467193"/>
    </source>
</evidence>
<feature type="region of interest" description="Disordered" evidence="4">
    <location>
        <begin position="796"/>
        <end position="819"/>
    </location>
</feature>
<evidence type="ECO:0000259" key="5">
    <source>
        <dbReference type="PROSITE" id="PS50043"/>
    </source>
</evidence>
<dbReference type="PANTHER" id="PTHR44688">
    <property type="entry name" value="DNA-BINDING TRANSCRIPTIONAL ACTIVATOR DEVR_DOSR"/>
    <property type="match status" value="1"/>
</dbReference>
<dbReference type="PANTHER" id="PTHR44688:SF16">
    <property type="entry name" value="DNA-BINDING TRANSCRIPTIONAL ACTIVATOR DEVR_DOSR"/>
    <property type="match status" value="1"/>
</dbReference>
<dbReference type="Pfam" id="PF00196">
    <property type="entry name" value="GerE"/>
    <property type="match status" value="1"/>
</dbReference>
<dbReference type="Gene3D" id="1.10.10.10">
    <property type="entry name" value="Winged helix-like DNA-binding domain superfamily/Winged helix DNA-binding domain"/>
    <property type="match status" value="1"/>
</dbReference>
<dbReference type="PROSITE" id="PS00622">
    <property type="entry name" value="HTH_LUXR_1"/>
    <property type="match status" value="1"/>
</dbReference>
<dbReference type="Proteomes" id="UP000467193">
    <property type="component" value="Chromosome"/>
</dbReference>
<keyword evidence="2" id="KW-0238">DNA-binding</keyword>
<reference evidence="6 7" key="1">
    <citation type="journal article" date="2019" name="Emerg. Microbes Infect.">
        <title>Comprehensive subspecies identification of 175 nontuberculous mycobacteria species based on 7547 genomic profiles.</title>
        <authorList>
            <person name="Matsumoto Y."/>
            <person name="Kinjo T."/>
            <person name="Motooka D."/>
            <person name="Nabeya D."/>
            <person name="Jung N."/>
            <person name="Uechi K."/>
            <person name="Horii T."/>
            <person name="Iida T."/>
            <person name="Fujita J."/>
            <person name="Nakamura S."/>
        </authorList>
    </citation>
    <scope>NUCLEOTIDE SEQUENCE [LARGE SCALE GENOMIC DNA]</scope>
    <source>
        <strain evidence="6 7">JCM 17899</strain>
    </source>
</reference>
<evidence type="ECO:0000256" key="1">
    <source>
        <dbReference type="ARBA" id="ARBA00023015"/>
    </source>
</evidence>
<dbReference type="EMBL" id="AP022588">
    <property type="protein sequence ID" value="BBY30330.1"/>
    <property type="molecule type" value="Genomic_DNA"/>
</dbReference>
<dbReference type="KEGG" id="msei:MSEDJ_44260"/>
<evidence type="ECO:0000313" key="6">
    <source>
        <dbReference type="EMBL" id="BBY30330.1"/>
    </source>
</evidence>
<keyword evidence="1" id="KW-0805">Transcription regulation</keyword>
<dbReference type="AlphaFoldDB" id="A0A7I7QWI4"/>
<evidence type="ECO:0000256" key="3">
    <source>
        <dbReference type="ARBA" id="ARBA00023163"/>
    </source>
</evidence>
<dbReference type="PROSITE" id="PS50043">
    <property type="entry name" value="HTH_LUXR_2"/>
    <property type="match status" value="1"/>
</dbReference>
<keyword evidence="7" id="KW-1185">Reference proteome</keyword>
<dbReference type="SMART" id="SM00421">
    <property type="entry name" value="HTH_LUXR"/>
    <property type="match status" value="1"/>
</dbReference>
<accession>A0A7I7QWI4</accession>
<dbReference type="RefSeq" id="WP_163799722.1">
    <property type="nucleotide sequence ID" value="NZ_AP022588.1"/>
</dbReference>
<gene>
    <name evidence="6" type="ORF">MSEDJ_44260</name>
</gene>
<evidence type="ECO:0000256" key="2">
    <source>
        <dbReference type="ARBA" id="ARBA00023125"/>
    </source>
</evidence>
<dbReference type="InterPro" id="IPR036388">
    <property type="entry name" value="WH-like_DNA-bd_sf"/>
</dbReference>
<protein>
    <submittedName>
        <fullName evidence="6">Transcriptional regulator</fullName>
    </submittedName>
</protein>
<dbReference type="GO" id="GO:0006355">
    <property type="term" value="P:regulation of DNA-templated transcription"/>
    <property type="evidence" value="ECO:0007669"/>
    <property type="project" value="InterPro"/>
</dbReference>
<dbReference type="InterPro" id="IPR016032">
    <property type="entry name" value="Sig_transdc_resp-reg_C-effctor"/>
</dbReference>
<dbReference type="CDD" id="cd06170">
    <property type="entry name" value="LuxR_C_like"/>
    <property type="match status" value="1"/>
</dbReference>
<proteinExistence type="predicted"/>